<dbReference type="EMBL" id="BPWL01000006">
    <property type="protein sequence ID" value="GJJ11126.1"/>
    <property type="molecule type" value="Genomic_DNA"/>
</dbReference>
<feature type="compositionally biased region" description="Basic residues" evidence="2">
    <location>
        <begin position="1"/>
        <end position="18"/>
    </location>
</feature>
<evidence type="ECO:0000259" key="3">
    <source>
        <dbReference type="PROSITE" id="PS50837"/>
    </source>
</evidence>
<dbReference type="InterPro" id="IPR036322">
    <property type="entry name" value="WD40_repeat_dom_sf"/>
</dbReference>
<dbReference type="InterPro" id="IPR015943">
    <property type="entry name" value="WD40/YVTN_repeat-like_dom_sf"/>
</dbReference>
<dbReference type="PROSITE" id="PS50837">
    <property type="entry name" value="NACHT"/>
    <property type="match status" value="1"/>
</dbReference>
<dbReference type="SUPFAM" id="SSF52540">
    <property type="entry name" value="P-loop containing nucleoside triphosphate hydrolases"/>
    <property type="match status" value="1"/>
</dbReference>
<keyword evidence="1" id="KW-0677">Repeat</keyword>
<protein>
    <recommendedName>
        <fullName evidence="3">NACHT domain-containing protein</fullName>
    </recommendedName>
</protein>
<dbReference type="PANTHER" id="PTHR10039:SF17">
    <property type="entry name" value="FUNGAL STAND N-TERMINAL GOODBYE DOMAIN-CONTAINING PROTEIN-RELATED"/>
    <property type="match status" value="1"/>
</dbReference>
<sequence>MKKFLKKPFQKFSKKKHAHEGSDCEIVQQTSSNNDSQHARPNSILTSDNELDRGKLDDSMQEVSQVLEGTRDITGKHLESNNKAYRYKEVASNVVQRLSAFINLVQSIADAHPHAKMAWAIISGFVNVIVYTQDIDQNILDLFETVDATYKFIEETKEVENRPSYKRILSTLAKQTVECAYFIRDYAKVANFWIRVGKNVIGGPIKTRVQTYQTVFSRLLAEFRTHSSLHTELAVGRVLESNQEICEVLYLDSLPYAAGAGLNTGKQCLLGTRVGVLDEISNWINDGDENCPRLFWLAGPAGVGKSAIAHSIAIRFESIGRLGSFFCFDRNYPLERRRDKVFSTIARDLADLDVQIKHELAKVIRNKTSLRTTTDLHLQWKNFIFEPLKAISEASTGPILIILDALDECDNPSSRQDLLKVLETGIRTLPVNVRLLITSRPENDIKITFKKLESHIRTKMMDTIPESESERDILAYLKANLDSLGEAQLTDLVRLSQGLFQWAYLASQFLKGLGNSAGLTVTERYRKLIGTDRIQSINDTLDFMYTQILSSLFDADDSLVMTRFRLIIGSIIASSEPLSLKTLVALHGDRVPSSNREEDIKVVIQYMGSLLSGIDDSSSTIRPLHLSFREYLLDLNRSHKFSINLSLCHHDFAVGCIRTMMEGLRFNICDIPDSYEWNINYEDLPKRVSSSMMKNLPFNIWNIPDSHERNNDYEDLPKWVSSKISIPLFYSCRFWALHVSGMAFDSSLARKIEEFFYHQFLLWLEVLSLVKSVNMAAKLMSHLISWSSRGKTHKRIYDFAVDGKRFVELFSHAITTSAPHIYLSALPFCPQNSLIYKTYIKQFPNTLRIASDPICDWSFASIVSDVSDVECIAFSHGGKSLAVTLSYRGIFGLLNSGNILWAGEVPDNEHIHAIQFSSDDRTLIIVTSTKVYLFDILSNDLMLHRKFPHTYGKLWETKLSPNAIYVIFHHESSLTIWNMETEETVDIPFDSTSRTSSFEFLNNSGYLVTYSLNIGVQVWDLGTGILLHDHGPFRSPKDVYIYYAKISPNGKDIFLFSHDARLYKWNFQDKSFMTVDVRSQPSIDQIHISPNGECIITESEFHGELILILRDMNGNELHCGIYRNSLSAIRIAFSEDGKRLASCDKEGLKIWKLDGWQTTPNIRPSALPPPHSLEFRNVSSDGKYFLAQNWVENRHEIWDVELGRLIQKLNHCYRSIFSPSNRYLAYISDKKIPIIYDIHSGITKELLSNDKQILVEDLAFSQDEMCIATLDPPQGRIHVWDVASWQIVDTLMIPKANSWALSELRASSNFRYFAYADRSDFKSDIFLVSRTRTISVESLIPGQVCIYPFWAEDFLFDLDEEHLAVSRGSNIFYIDLITEEHRVVTLRRAHISDDRNSIGQRRRRSIHSMSSSDTILVEIYIERGYNIWNASSGQLLYSGLLEHPDIVIKAFIPVHRYFFTETDSVRRILTLDAKRSDLICFSPNEQHSLKNSLLGSSASRREDGWVITQNNELLFWVPKKYHETFHTQRLKYIVGGKSTELDLSSFSHGKSWASCRASVDNTISE</sequence>
<dbReference type="SUPFAM" id="SSF82171">
    <property type="entry name" value="DPP6 N-terminal domain-like"/>
    <property type="match status" value="1"/>
</dbReference>
<name>A0AAV5ADP8_9AGAM</name>
<evidence type="ECO:0000256" key="2">
    <source>
        <dbReference type="SAM" id="MobiDB-lite"/>
    </source>
</evidence>
<evidence type="ECO:0000313" key="5">
    <source>
        <dbReference type="Proteomes" id="UP001050691"/>
    </source>
</evidence>
<gene>
    <name evidence="4" type="ORF">Clacol_005357</name>
</gene>
<dbReference type="Gene3D" id="2.130.10.10">
    <property type="entry name" value="YVTN repeat-like/Quinoprotein amine dehydrogenase"/>
    <property type="match status" value="3"/>
</dbReference>
<dbReference type="Gene3D" id="3.40.50.300">
    <property type="entry name" value="P-loop containing nucleotide triphosphate hydrolases"/>
    <property type="match status" value="1"/>
</dbReference>
<dbReference type="Proteomes" id="UP001050691">
    <property type="component" value="Unassembled WGS sequence"/>
</dbReference>
<keyword evidence="5" id="KW-1185">Reference proteome</keyword>
<feature type="region of interest" description="Disordered" evidence="2">
    <location>
        <begin position="1"/>
        <end position="51"/>
    </location>
</feature>
<dbReference type="Pfam" id="PF24883">
    <property type="entry name" value="NPHP3_N"/>
    <property type="match status" value="1"/>
</dbReference>
<dbReference type="SUPFAM" id="SSF50978">
    <property type="entry name" value="WD40 repeat-like"/>
    <property type="match status" value="1"/>
</dbReference>
<dbReference type="PANTHER" id="PTHR10039">
    <property type="entry name" value="AMELOGENIN"/>
    <property type="match status" value="1"/>
</dbReference>
<reference evidence="4" key="1">
    <citation type="submission" date="2021-10" db="EMBL/GenBank/DDBJ databases">
        <title>De novo Genome Assembly of Clathrus columnatus (Basidiomycota, Fungi) Using Illumina and Nanopore Sequence Data.</title>
        <authorList>
            <person name="Ogiso-Tanaka E."/>
            <person name="Itagaki H."/>
            <person name="Hosoya T."/>
            <person name="Hosaka K."/>
        </authorList>
    </citation>
    <scope>NUCLEOTIDE SEQUENCE</scope>
    <source>
        <strain evidence="4">MO-923</strain>
    </source>
</reference>
<evidence type="ECO:0000313" key="4">
    <source>
        <dbReference type="EMBL" id="GJJ11126.1"/>
    </source>
</evidence>
<feature type="compositionally biased region" description="Polar residues" evidence="2">
    <location>
        <begin position="27"/>
        <end position="48"/>
    </location>
</feature>
<comment type="caution">
    <text evidence="4">The sequence shown here is derived from an EMBL/GenBank/DDBJ whole genome shotgun (WGS) entry which is preliminary data.</text>
</comment>
<proteinExistence type="predicted"/>
<dbReference type="InterPro" id="IPR027417">
    <property type="entry name" value="P-loop_NTPase"/>
</dbReference>
<accession>A0AAV5ADP8</accession>
<organism evidence="4 5">
    <name type="scientific">Clathrus columnatus</name>
    <dbReference type="NCBI Taxonomy" id="1419009"/>
    <lineage>
        <taxon>Eukaryota</taxon>
        <taxon>Fungi</taxon>
        <taxon>Dikarya</taxon>
        <taxon>Basidiomycota</taxon>
        <taxon>Agaricomycotina</taxon>
        <taxon>Agaricomycetes</taxon>
        <taxon>Phallomycetidae</taxon>
        <taxon>Phallales</taxon>
        <taxon>Clathraceae</taxon>
        <taxon>Clathrus</taxon>
    </lineage>
</organism>
<dbReference type="InterPro" id="IPR007111">
    <property type="entry name" value="NACHT_NTPase"/>
</dbReference>
<feature type="domain" description="NACHT" evidence="3">
    <location>
        <begin position="293"/>
        <end position="441"/>
    </location>
</feature>
<dbReference type="InterPro" id="IPR056884">
    <property type="entry name" value="NPHP3-like_N"/>
</dbReference>
<evidence type="ECO:0000256" key="1">
    <source>
        <dbReference type="ARBA" id="ARBA00022737"/>
    </source>
</evidence>